<feature type="coiled-coil region" evidence="1">
    <location>
        <begin position="671"/>
        <end position="737"/>
    </location>
</feature>
<keyword evidence="3" id="KW-0812">Transmembrane</keyword>
<reference evidence="4 5" key="1">
    <citation type="journal article" date="2015" name="Nature">
        <title>rRNA introns, odd ribosomes, and small enigmatic genomes across a large radiation of phyla.</title>
        <authorList>
            <person name="Brown C.T."/>
            <person name="Hug L.A."/>
            <person name="Thomas B.C."/>
            <person name="Sharon I."/>
            <person name="Castelle C.J."/>
            <person name="Singh A."/>
            <person name="Wilkins M.J."/>
            <person name="Williams K.H."/>
            <person name="Banfield J.F."/>
        </authorList>
    </citation>
    <scope>NUCLEOTIDE SEQUENCE [LARGE SCALE GENOMIC DNA]</scope>
</reference>
<evidence type="ECO:0000313" key="5">
    <source>
        <dbReference type="Proteomes" id="UP000033815"/>
    </source>
</evidence>
<keyword evidence="1" id="KW-0175">Coiled coil</keyword>
<organism evidence="4 5">
    <name type="scientific">Candidatus Nomurabacteria bacterium GW2011_GWB1_44_12</name>
    <dbReference type="NCBI Taxonomy" id="1618748"/>
    <lineage>
        <taxon>Bacteria</taxon>
        <taxon>Candidatus Nomuraibacteriota</taxon>
    </lineage>
</organism>
<feature type="transmembrane region" description="Helical" evidence="3">
    <location>
        <begin position="495"/>
        <end position="516"/>
    </location>
</feature>
<keyword evidence="3" id="KW-1133">Transmembrane helix</keyword>
<feature type="transmembrane region" description="Helical" evidence="3">
    <location>
        <begin position="419"/>
        <end position="439"/>
    </location>
</feature>
<sequence>MTHWLNKKLVPLVFAIVFSVVGFGTIVNIASADIIGDLSEILPLDAKYLPGPGRVAEIPSDITASQAQLILTNIKNDGLVQVSFKRILAAEIAVSSAQNDFDYKNCSIPGLSLSAECRAAESTLRGAKDALDTATAEIESALVLARERQDLIIESYRAQNAVTEALTTGTTRITDTAQTRQTTLVEQGQNDIANTAPVEFTPEYINAARQAQQNASAWNTDDSIALKMQQDCVVWSATKATNLMPCFAEAVYKIIYKPTAYALMGSGYIFDQILSLSLEGEMVAPPFINSTWIVVRDFSNMIFIFILLYTGIQTIFGVKGWEKVVRNVIIIALLINFSLFFTKVVIDAGNVLAVGIKSAISTTSVSEGLAAAFQPQQFLSAATKGPDTSGGDAIIVFLVAAVVSGFAAYIFFKVALLFMGRLIIFWGLMIISPFAFISMVMPKGNIFNKWLDTLMGQTFIAPVFLFFVYIIMKVISGGTGILGGFQQTDNWFKDLLGPVIVATLLIFALKMALGIAEDMAGKFGGMVAGLAGQAIGVGAMVASGGTSALGRGLGGRLAQKVQESGTFQKMATGESAIGRFAGRQALTLTDKARTGTWDARGTKAFQTVAKTAGLTGKATGILGIEKPGEGAKGGFKGVMERQDKRDLEEAKKYKVTDQEKEKLEGSKKEKVDLAQISLNEKKSAFDKAEKEEEASRTSGVYDQNLKKVLEIAEKEKIEAEKKLEEEKKKDLVAEENERRRKVHAQYIEGRAKTTTMAMGGVGAIAGGILAGPAVAIAGGIAGAGLYRGAYSHTQAKRSAEKIRTTKIKDLEEKEKEEKDATKIIMKILEKEKKVEEKPKAETEGGDKH</sequence>
<evidence type="ECO:0000256" key="2">
    <source>
        <dbReference type="SAM" id="MobiDB-lite"/>
    </source>
</evidence>
<name>A0A837IA17_9BACT</name>
<feature type="transmembrane region" description="Helical" evidence="3">
    <location>
        <begin position="528"/>
        <end position="550"/>
    </location>
</feature>
<proteinExistence type="predicted"/>
<keyword evidence="3" id="KW-0472">Membrane</keyword>
<feature type="transmembrane region" description="Helical" evidence="3">
    <location>
        <begin position="393"/>
        <end position="412"/>
    </location>
</feature>
<feature type="region of interest" description="Disordered" evidence="2">
    <location>
        <begin position="827"/>
        <end position="848"/>
    </location>
</feature>
<feature type="region of interest" description="Disordered" evidence="2">
    <location>
        <begin position="649"/>
        <end position="669"/>
    </location>
</feature>
<evidence type="ECO:0000256" key="1">
    <source>
        <dbReference type="SAM" id="Coils"/>
    </source>
</evidence>
<dbReference type="AlphaFoldDB" id="A0A837IA17"/>
<gene>
    <name evidence="4" type="ORF">UW25_C0004G0261</name>
</gene>
<dbReference type="Proteomes" id="UP000033815">
    <property type="component" value="Unassembled WGS sequence"/>
</dbReference>
<feature type="transmembrane region" description="Helical" evidence="3">
    <location>
        <begin position="328"/>
        <end position="346"/>
    </location>
</feature>
<protein>
    <submittedName>
        <fullName evidence="4">Uncharacterized protein</fullName>
    </submittedName>
</protein>
<feature type="transmembrane region" description="Helical" evidence="3">
    <location>
        <begin position="459"/>
        <end position="483"/>
    </location>
</feature>
<evidence type="ECO:0000313" key="4">
    <source>
        <dbReference type="EMBL" id="KKT36933.1"/>
    </source>
</evidence>
<comment type="caution">
    <text evidence="4">The sequence shown here is derived from an EMBL/GenBank/DDBJ whole genome shotgun (WGS) entry which is preliminary data.</text>
</comment>
<accession>A0A837IA17</accession>
<evidence type="ECO:0000256" key="3">
    <source>
        <dbReference type="SAM" id="Phobius"/>
    </source>
</evidence>
<dbReference type="EMBL" id="LCHP01000004">
    <property type="protein sequence ID" value="KKT36933.1"/>
    <property type="molecule type" value="Genomic_DNA"/>
</dbReference>
<feature type="transmembrane region" description="Helical" evidence="3">
    <location>
        <begin position="298"/>
        <end position="316"/>
    </location>
</feature>